<evidence type="ECO:0000313" key="2">
    <source>
        <dbReference type="Proteomes" id="UP000590749"/>
    </source>
</evidence>
<evidence type="ECO:0008006" key="3">
    <source>
        <dbReference type="Google" id="ProtNLM"/>
    </source>
</evidence>
<dbReference type="AlphaFoldDB" id="A0A7W5AR02"/>
<comment type="caution">
    <text evidence="1">The sequence shown here is derived from an EMBL/GenBank/DDBJ whole genome shotgun (WGS) entry which is preliminary data.</text>
</comment>
<dbReference type="SUPFAM" id="SSF48371">
    <property type="entry name" value="ARM repeat"/>
    <property type="match status" value="1"/>
</dbReference>
<sequence>MQDRLVYPAGPAVGEGSALLRAAAAAGHGTRVRELLENGWSDSARNDTELMLWAADYGAYQVIQDRLEENTTKPMLRIARSWVGVDPMTELRRRLGDAGAVVQRETVPVDAYDHTASIRATAADGRWAQMQMAHVAIVTYVEEHLGIGASLDELMARALMDRDPNSVNWTQSWHTASSRPDVEATARWATAVLLAPDLHARLYAAELLHALAIGPAPCREEILCVLRIRLTAESDVSVLASLIATDLLAKLATDCDGRVRASAVRVLCTHAFDHPVTRRAITVNRDDPDPHVRPEVLSALARSGDATACAELMRLAGEAAPGSQLAMKAYDAEYWMQRIT</sequence>
<dbReference type="Proteomes" id="UP000590749">
    <property type="component" value="Unassembled WGS sequence"/>
</dbReference>
<reference evidence="1 2" key="1">
    <citation type="submission" date="2020-08" db="EMBL/GenBank/DDBJ databases">
        <title>Genomic Encyclopedia of Type Strains, Phase III (KMG-III): the genomes of soil and plant-associated and newly described type strains.</title>
        <authorList>
            <person name="Whitman W."/>
        </authorList>
    </citation>
    <scope>NUCLEOTIDE SEQUENCE [LARGE SCALE GENOMIC DNA]</scope>
    <source>
        <strain evidence="1 2">CECT 3287</strain>
    </source>
</reference>
<dbReference type="EMBL" id="JACHXF010000028">
    <property type="protein sequence ID" value="MBB3100740.1"/>
    <property type="molecule type" value="Genomic_DNA"/>
</dbReference>
<dbReference type="RefSeq" id="WP_183226784.1">
    <property type="nucleotide sequence ID" value="NZ_BMPW01000029.1"/>
</dbReference>
<keyword evidence="2" id="KW-1185">Reference proteome</keyword>
<dbReference type="Gene3D" id="1.25.10.10">
    <property type="entry name" value="Leucine-rich Repeat Variant"/>
    <property type="match status" value="1"/>
</dbReference>
<dbReference type="Pfam" id="PF13646">
    <property type="entry name" value="HEAT_2"/>
    <property type="match status" value="1"/>
</dbReference>
<accession>A0A7W5AR02</accession>
<evidence type="ECO:0000313" key="1">
    <source>
        <dbReference type="EMBL" id="MBB3100740.1"/>
    </source>
</evidence>
<dbReference type="InterPro" id="IPR016024">
    <property type="entry name" value="ARM-type_fold"/>
</dbReference>
<protein>
    <recommendedName>
        <fullName evidence="3">HEAT repeat-containing protein</fullName>
    </recommendedName>
</protein>
<proteinExistence type="predicted"/>
<name>A0A7W5AR02_9ACTN</name>
<dbReference type="InterPro" id="IPR011989">
    <property type="entry name" value="ARM-like"/>
</dbReference>
<gene>
    <name evidence="1" type="ORF">FHR83_008465</name>
</gene>
<organism evidence="1 2">
    <name type="scientific">Actinoplanes campanulatus</name>
    <dbReference type="NCBI Taxonomy" id="113559"/>
    <lineage>
        <taxon>Bacteria</taxon>
        <taxon>Bacillati</taxon>
        <taxon>Actinomycetota</taxon>
        <taxon>Actinomycetes</taxon>
        <taxon>Micromonosporales</taxon>
        <taxon>Micromonosporaceae</taxon>
        <taxon>Actinoplanes</taxon>
    </lineage>
</organism>